<comment type="caution">
    <text evidence="2">The sequence shown here is derived from an EMBL/GenBank/DDBJ whole genome shotgun (WGS) entry which is preliminary data.</text>
</comment>
<dbReference type="Gene3D" id="3.40.630.10">
    <property type="entry name" value="Zn peptidases"/>
    <property type="match status" value="1"/>
</dbReference>
<evidence type="ECO:0000256" key="1">
    <source>
        <dbReference type="SAM" id="Phobius"/>
    </source>
</evidence>
<keyword evidence="1" id="KW-0812">Transmembrane</keyword>
<organism evidence="2 3">
    <name type="scientific">Oceaniferula marina</name>
    <dbReference type="NCBI Taxonomy" id="2748318"/>
    <lineage>
        <taxon>Bacteria</taxon>
        <taxon>Pseudomonadati</taxon>
        <taxon>Verrucomicrobiota</taxon>
        <taxon>Verrucomicrobiia</taxon>
        <taxon>Verrucomicrobiales</taxon>
        <taxon>Verrucomicrobiaceae</taxon>
        <taxon>Oceaniferula</taxon>
    </lineage>
</organism>
<evidence type="ECO:0000313" key="2">
    <source>
        <dbReference type="EMBL" id="NWK56427.1"/>
    </source>
</evidence>
<proteinExistence type="predicted"/>
<dbReference type="EMBL" id="JACBAZ010000004">
    <property type="protein sequence ID" value="NWK56427.1"/>
    <property type="molecule type" value="Genomic_DNA"/>
</dbReference>
<evidence type="ECO:0000313" key="3">
    <source>
        <dbReference type="Proteomes" id="UP000557872"/>
    </source>
</evidence>
<name>A0A851GN23_9BACT</name>
<keyword evidence="1" id="KW-0472">Membrane</keyword>
<dbReference type="Proteomes" id="UP000557872">
    <property type="component" value="Unassembled WGS sequence"/>
</dbReference>
<protein>
    <recommendedName>
        <fullName evidence="4">Peptidase M28 domain-containing protein</fullName>
    </recommendedName>
</protein>
<keyword evidence="3" id="KW-1185">Reference proteome</keyword>
<gene>
    <name evidence="2" type="ORF">HW115_12460</name>
</gene>
<feature type="transmembrane region" description="Helical" evidence="1">
    <location>
        <begin position="6"/>
        <end position="23"/>
    </location>
</feature>
<evidence type="ECO:0008006" key="4">
    <source>
        <dbReference type="Google" id="ProtNLM"/>
    </source>
</evidence>
<dbReference type="SUPFAM" id="SSF53187">
    <property type="entry name" value="Zn-dependent exopeptidases"/>
    <property type="match status" value="1"/>
</dbReference>
<reference evidence="2 3" key="1">
    <citation type="submission" date="2020-07" db="EMBL/GenBank/DDBJ databases">
        <title>Roseicoccus Jingziensis gen. nov., sp. nov., isolated from coastal seawater.</title>
        <authorList>
            <person name="Feng X."/>
        </authorList>
    </citation>
    <scope>NUCLEOTIDE SEQUENCE [LARGE SCALE GENOMIC DNA]</scope>
    <source>
        <strain evidence="2 3">N1E253</strain>
    </source>
</reference>
<accession>A0A851GN23</accession>
<keyword evidence="1" id="KW-1133">Transmembrane helix</keyword>
<sequence length="277" mass="30500">MLMILPVGVVIGTIVFMVAYFKMERDEERQRAVIASYGLRVEDLSDMVGKLTDRIGPRDHGSESGRRGMKQASAMIEGRLGPQNVGYKVEKGGGEAIGEWQWKSLWVDIEGRSAPEEVIIVAASYAGEGQDADATCLSTVVMLASAMARKEPARTLRFVFLPIAQSPNLQNQWILKHCLGADEQCVGILGLQTMDEAPTAGGDEWQLWAPDDRDRVWWDVLRGRSSGAPEISGASVWLGASVFSPQAWQDRRHDRLQRTVSLASELQSWLLSVASAE</sequence>
<dbReference type="AlphaFoldDB" id="A0A851GN23"/>